<proteinExistence type="predicted"/>
<dbReference type="PANTHER" id="PTHR32305:SF15">
    <property type="entry name" value="PROTEIN RHSA-RELATED"/>
    <property type="match status" value="1"/>
</dbReference>
<dbReference type="NCBIfam" id="TIGR03696">
    <property type="entry name" value="Rhs_assc_core"/>
    <property type="match status" value="1"/>
</dbReference>
<keyword evidence="2" id="KW-0964">Secreted</keyword>
<dbReference type="GO" id="GO:0005737">
    <property type="term" value="C:cytoplasm"/>
    <property type="evidence" value="ECO:0007669"/>
    <property type="project" value="InterPro"/>
</dbReference>
<evidence type="ECO:0000256" key="4">
    <source>
        <dbReference type="ARBA" id="ARBA00023026"/>
    </source>
</evidence>
<dbReference type="EMBL" id="VICD02000149">
    <property type="protein sequence ID" value="KAB8189476.1"/>
    <property type="molecule type" value="Genomic_DNA"/>
</dbReference>
<evidence type="ECO:0000256" key="3">
    <source>
        <dbReference type="ARBA" id="ARBA00022729"/>
    </source>
</evidence>
<dbReference type="InterPro" id="IPR013517">
    <property type="entry name" value="FG-GAP"/>
</dbReference>
<dbReference type="InterPro" id="IPR028994">
    <property type="entry name" value="Integrin_alpha_N"/>
</dbReference>
<comment type="caution">
    <text evidence="6">The sequence shown here is derived from an EMBL/GenBank/DDBJ whole genome shotgun (WGS) entry which is preliminary data.</text>
</comment>
<dbReference type="InterPro" id="IPR050708">
    <property type="entry name" value="T6SS_VgrG/RHS"/>
</dbReference>
<dbReference type="SUPFAM" id="SSF69318">
    <property type="entry name" value="Integrin alpha N-terminal domain"/>
    <property type="match status" value="1"/>
</dbReference>
<dbReference type="NCBIfam" id="TIGR01643">
    <property type="entry name" value="YD_repeat_2x"/>
    <property type="match status" value="1"/>
</dbReference>
<dbReference type="PANTHER" id="PTHR32305">
    <property type="match status" value="1"/>
</dbReference>
<dbReference type="InterPro" id="IPR006530">
    <property type="entry name" value="YD"/>
</dbReference>
<feature type="domain" description="Insecticide toxin TcdB middle/N-terminal" evidence="5">
    <location>
        <begin position="817"/>
        <end position="975"/>
    </location>
</feature>
<dbReference type="Pfam" id="PF13517">
    <property type="entry name" value="FG-GAP_3"/>
    <property type="match status" value="1"/>
</dbReference>
<dbReference type="Gene3D" id="2.180.10.10">
    <property type="entry name" value="RHS repeat-associated core"/>
    <property type="match status" value="1"/>
</dbReference>
<dbReference type="InterPro" id="IPR022385">
    <property type="entry name" value="Rhs_assc_core"/>
</dbReference>
<evidence type="ECO:0000313" key="7">
    <source>
        <dbReference type="Proteomes" id="UP000320431"/>
    </source>
</evidence>
<name>A0A508AWP7_9GAMM</name>
<protein>
    <recommendedName>
        <fullName evidence="5">Insecticide toxin TcdB middle/N-terminal domain-containing protein</fullName>
    </recommendedName>
</protein>
<evidence type="ECO:0000313" key="6">
    <source>
        <dbReference type="EMBL" id="KAB8189476.1"/>
    </source>
</evidence>
<dbReference type="RefSeq" id="WP_141482189.1">
    <property type="nucleotide sequence ID" value="NZ_VICD02000149.1"/>
</dbReference>
<dbReference type="Proteomes" id="UP000320431">
    <property type="component" value="Unassembled WGS sequence"/>
</dbReference>
<evidence type="ECO:0000259" key="5">
    <source>
        <dbReference type="Pfam" id="PF12256"/>
    </source>
</evidence>
<evidence type="ECO:0000256" key="1">
    <source>
        <dbReference type="ARBA" id="ARBA00004613"/>
    </source>
</evidence>
<keyword evidence="3" id="KW-0732">Signal</keyword>
<organism evidence="6 7">
    <name type="scientific">Marilutibacter maris</name>
    <dbReference type="NCBI Taxonomy" id="1605891"/>
    <lineage>
        <taxon>Bacteria</taxon>
        <taxon>Pseudomonadati</taxon>
        <taxon>Pseudomonadota</taxon>
        <taxon>Gammaproteobacteria</taxon>
        <taxon>Lysobacterales</taxon>
        <taxon>Lysobacteraceae</taxon>
        <taxon>Marilutibacter</taxon>
    </lineage>
</organism>
<dbReference type="Pfam" id="PF12256">
    <property type="entry name" value="TcdB_toxin_midN"/>
    <property type="match status" value="1"/>
</dbReference>
<keyword evidence="4" id="KW-0843">Virulence</keyword>
<dbReference type="InterPro" id="IPR022045">
    <property type="entry name" value="TcdB_toxin_mid/N"/>
</dbReference>
<sequence length="2411" mass="258166">MSDSMSSRLSVISAALLFLVVSCLLTPIGLLVADAVADPQAMTGSAAPDTVSDQVGATAAEFRVDESGAATYSIPLYGVPGTAGVAPQLTLNYSSQAGYGPLGKGWAIGGLSSISRCRATREAGDFISGGTVTDGNPEPINFTGSDRYCLDGQRLVPGIGGYACESVGGMTAQTLRTEIESFQRVCAYTPTGSANGPAFFTVERKDGSTSWYGDRDNNASSNRPDGYFNSTAAGKTAVALSWAQTRFQDSTGNYIDFVYLENPAGAGTGEHLISEVRYTGKTVLTGQSGSAKAPYAKLMFTYSVRPAAQWSNGYASGGRLTQSRRLDSITACASAGAGCSSADQARYYKLSYATSVSGSGFENLSSFKECRDSSENVCLAPTQFTWSAGRHEFSTSNAWNPGIFGSASKFRGMKLGDVNGDGRPDLVWLKDGGSSCNKETVNVAVGEFDSAGRSHFRPVTSTPYCTPNLLSSLGDASWQLIDYNGDGRDDLFMAGAGANDTWAIFPATDNLPTVFDFSNNLIASMSPAIAVHRPLSGRSLHPQLADLNGDGLLDVVYRRTTPPNSVAWYARLMTRSGNNWEWGGEKIVYRDVPTLDFCLPTPDYSCTTSHFDSISNGLGSYQLYDFNGDQASDLVYYRDFVVDYTYTGSGECYTPPPGTQFPPIDDDPYCHEQHVFSRLSIQKVDQIGSTSIALSEYALLSRHGGGYGSMTDGKADRFADFNGDGLTDRLESGRYLYLNNGVGFDFQIDLGSQPEDQDQIHIADVNGDGRADMLYPFAESTRKVFRARYGLATGGLSALTAMQGNNAVACSGSSCNPAGKMHLFTDLDADGQLDFFALRLDDNPDYYLSQASLRHQPRDVITGVTNGLGAQTDIGYAPLTNAAVYRRDTGSRTLNWGRGAPVQDLLAPTYVVSRASSSSPQAGAPAAMANVYYRYAGAKVQGGGRGYLGFREIATVDTNHEAGYVTTTSSYHQNFPYIGMPARTIKRAVASGSYGVSGCLKGLVTNACFATPGSAFPTMPGNWFSDSSHVWEADTDLGATVRSYAAGEQRPIHVRTAGTEEKLRDPFGGAQTSRVVTTFAYLAYGNVGSTTVDTYTGTSGTATSTVVTANAYSDNGSLWRLGRLTSSTVTHSRPNRPDVVRTASFSYQTSGAYTGLLRAERSQSGVGADQDLRKQYVHDEYGNRTVSMTCADPATSCTTAISFHPATPTQVQRYTRATYDSRGRYPVSTAEPFWSGTGGVERVTQTVVSRNIFGDVTEAVDMNGNATVAVTGTLGRPYYAWVQTVPGATPGDPNGGQESLTTYRWCGSGSGQVSCPTGGKFRQETIASGAPAVWTYMDVLGRPIMKASETYNINVSGKDVSAVCTDYNAAGQSKRVSNPFFLAGTAGSNGPTVASNVCTSGRDWNTTSFDVLGRPTDAVAADGSITSTDYVALDTLITDGRGNTTTQKRNGLGELTSVTDAAGFAQAYSYYADGSLYYTWRDAGRGDIKNVFYYDAAGRKIRQVDPDSGTTYFEYNALGELTAQQDIEGNRVENEIDARGRVWRRTVKHANGVVESQSTFEFDTAANGVGQLASEAISGSYEAWTGQSGLALDYSRSHSYDSMGRPVGSSTTIDGDSYATAVFYDSLGRPQRVKDASGRWASTQFNERGFARAVCWRNSTGCLGSTIPNDDNERTALINQEADAWGNIIRELRGQTTALEVRRSYHPLSGRISSICSGTSACALVDEEYAWDDAGNLHTQRKENRYLETFTYDSLNRLVSARLDMQDGVTVNNTWQSYEYDALGNICRRYTQGWAIRDYTYQGRSGCGLGGALNSSYGSGGTGTVGAHQAAQLVNGANVMTQTYDARGNLTSRDVTGVGARVMRYSLDNRMYEIRADNGGWLSRFWYGPDGQRYKQIDQDGRTTLYLGNVEIVKQGGATTVRRTLAGVQLQTIVGSTTTTRYLFHDHLGSVARIADVDGNVVESLDYLAHGGRRDPDTQLANGAASNVTPRGFTGHEMLDKFAMVHMNGRVYDTYMGRFMQPDPVIQAPDNPQSWNAYTYVFNNPLAYTDPTGMIGIKERQWLGAAVAIVGSVVAPYLTPVFGKLGTAVLIGAVAGGVSTGTWQGALYGAFSAAVFYGVGTYFENAQWAQATEWENAFGSGLSWGGYGAKVMAHGATGGVMAKLQGGRFGHGFASAGVTQAFAPAIDLIGGGAPSYAGVRVAAAAVLGGTAAKLSGGKFANGAVTAAFSRAFNDEVHQEHGAWSRDNEYDVSESSYHRYTEANAICLISENGCTPENVGALMLGGYNAPSFMLKPQSVAAPGDDRLLFATRYPGMNFPSTYKIPGGIINQVANPGYFLVTNITTRAHPLYPGVIDRIVVQSGGKVWVVTHGVGYNQYFGRPGAFANMMAGPAMFRDQDRALARAWRARYGH</sequence>
<reference evidence="6 7" key="1">
    <citation type="submission" date="2019-10" db="EMBL/GenBank/DDBJ databases">
        <title>Lysobacter alkalisoli sp. nov., isolated from saline-alkaline soil.</title>
        <authorList>
            <person name="Sun J.-Q."/>
        </authorList>
    </citation>
    <scope>NUCLEOTIDE SEQUENCE [LARGE SCALE GENOMIC DNA]</scope>
    <source>
        <strain evidence="6 7">KCTC 42381</strain>
    </source>
</reference>
<accession>A0A508AWP7</accession>
<comment type="subcellular location">
    <subcellularLocation>
        <location evidence="1">Secreted</location>
    </subcellularLocation>
</comment>
<dbReference type="GO" id="GO:0005576">
    <property type="term" value="C:extracellular region"/>
    <property type="evidence" value="ECO:0007669"/>
    <property type="project" value="UniProtKB-SubCell"/>
</dbReference>
<evidence type="ECO:0000256" key="2">
    <source>
        <dbReference type="ARBA" id="ARBA00022525"/>
    </source>
</evidence>
<dbReference type="Pfam" id="PF03534">
    <property type="entry name" value="SpvB"/>
    <property type="match status" value="1"/>
</dbReference>
<gene>
    <name evidence="6" type="ORF">FKV24_009355</name>
</gene>
<dbReference type="InterPro" id="IPR003284">
    <property type="entry name" value="Sal_SpvB"/>
</dbReference>